<sequence>MNKETKERTETQRDKIVTALRRAGDSGVTNVELNKIALRYNARIQELYVRGYKIHSEELDGGVTKYILISEPAEPFKKPDKAVDILIEDIESKYNGNISARELNEYLDTKGFTVRRKIGSYC</sequence>
<evidence type="ECO:0000313" key="2">
    <source>
        <dbReference type="Proteomes" id="UP000247459"/>
    </source>
</evidence>
<dbReference type="Proteomes" id="UP000247459">
    <property type="component" value="Unassembled WGS sequence"/>
</dbReference>
<evidence type="ECO:0000313" key="1">
    <source>
        <dbReference type="EMBL" id="PYY28260.1"/>
    </source>
</evidence>
<protein>
    <submittedName>
        <fullName evidence="1">Uncharacterized protein</fullName>
    </submittedName>
</protein>
<dbReference type="EMBL" id="PRLG01000020">
    <property type="protein sequence ID" value="PYY28260.1"/>
    <property type="molecule type" value="Genomic_DNA"/>
</dbReference>
<organism evidence="1 2">
    <name type="scientific">Paenibacillus illinoisensis</name>
    <dbReference type="NCBI Taxonomy" id="59845"/>
    <lineage>
        <taxon>Bacteria</taxon>
        <taxon>Bacillati</taxon>
        <taxon>Bacillota</taxon>
        <taxon>Bacilli</taxon>
        <taxon>Bacillales</taxon>
        <taxon>Paenibacillaceae</taxon>
        <taxon>Paenibacillus</taxon>
    </lineage>
</organism>
<reference evidence="1 2" key="1">
    <citation type="submission" date="2018-01" db="EMBL/GenBank/DDBJ databases">
        <title>Genome sequence of the PGP bacterium Paenibacillus illinoisensis E3.</title>
        <authorList>
            <person name="Rolli E."/>
            <person name="Marasco R."/>
            <person name="Bessem C."/>
            <person name="Michoud G."/>
            <person name="Gaiarsa S."/>
            <person name="Borin S."/>
            <person name="Daffonchio D."/>
        </authorList>
    </citation>
    <scope>NUCLEOTIDE SEQUENCE [LARGE SCALE GENOMIC DNA]</scope>
    <source>
        <strain evidence="1 2">E3</strain>
    </source>
</reference>
<dbReference type="OrthoDB" id="2623644at2"/>
<gene>
    <name evidence="1" type="ORF">PIL02S_03406</name>
</gene>
<accession>A0A2W0C713</accession>
<dbReference type="AlphaFoldDB" id="A0A2W0C713"/>
<proteinExistence type="predicted"/>
<comment type="caution">
    <text evidence="1">The sequence shown here is derived from an EMBL/GenBank/DDBJ whole genome shotgun (WGS) entry which is preliminary data.</text>
</comment>
<name>A0A2W0C713_9BACL</name>
<dbReference type="RefSeq" id="WP_110820917.1">
    <property type="nucleotide sequence ID" value="NZ_PRLG01000020.1"/>
</dbReference>